<evidence type="ECO:0000256" key="1">
    <source>
        <dbReference type="SAM" id="MobiDB-lite"/>
    </source>
</evidence>
<keyword evidence="5" id="KW-1185">Reference proteome</keyword>
<name>A0ABW0FDY1_9MICO</name>
<evidence type="ECO:0000313" key="4">
    <source>
        <dbReference type="EMBL" id="MFC5296264.1"/>
    </source>
</evidence>
<dbReference type="EC" id="3.4.-.-" evidence="4"/>
<dbReference type="RefSeq" id="WP_343923130.1">
    <property type="nucleotide sequence ID" value="NZ_BAAAIR010000032.1"/>
</dbReference>
<dbReference type="EMBL" id="JBHSLN010000011">
    <property type="protein sequence ID" value="MFC5296264.1"/>
    <property type="molecule type" value="Genomic_DNA"/>
</dbReference>
<proteinExistence type="predicted"/>
<sequence>MTRDHSRTSPLTGSLRWVRAAQPRSEQGRWAQAAVIGAIGAASMFTLSAGALAVGARVMARLPLVPQQGLRHRPDLPVRAVHEDRVHVDRTKETEREGYLAVRQSGGAVHVRLGPVTSHPTPTTVARPLLGADTSEPLQVAKAAVNGFYWAGSPRTAHGLETEEVEVSSPVGPMPAWLVRADHTKEPGQGPGHGPDQGRDQEPGAGSAQEAPGGQGDTWAILIHGHGSMRGEALRVIPLLHHLGVTSLTITYRNDTGAPASADRMYHLGADEWEDTEAAIDFAIAHGARRIVLFGWSMGGGIALRTSVRTAHRDRVVGLVLDSPAVDWQDILIYHATALKAPKPMRNLGIWMMTSTVGRRLVRLHEPLALHEMTPQYYAEHLIHPTLLFHALDDATVPPGPSRHLAALRPDLVEFAPFEGASHTREWNRDPVRYERLLADYLGRLLGLEAEAAALEVPVRDLAAPALEDSIGLRL</sequence>
<comment type="caution">
    <text evidence="4">The sequence shown here is derived from an EMBL/GenBank/DDBJ whole genome shotgun (WGS) entry which is preliminary data.</text>
</comment>
<protein>
    <submittedName>
        <fullName evidence="4">Alpha/beta hydrolase family protein</fullName>
        <ecNumber evidence="4">3.4.-.-</ecNumber>
    </submittedName>
</protein>
<evidence type="ECO:0000259" key="3">
    <source>
        <dbReference type="Pfam" id="PF12146"/>
    </source>
</evidence>
<dbReference type="GO" id="GO:0016787">
    <property type="term" value="F:hydrolase activity"/>
    <property type="evidence" value="ECO:0007669"/>
    <property type="project" value="UniProtKB-KW"/>
</dbReference>
<reference evidence="5" key="1">
    <citation type="journal article" date="2019" name="Int. J. Syst. Evol. Microbiol.">
        <title>The Global Catalogue of Microorganisms (GCM) 10K type strain sequencing project: providing services to taxonomists for standard genome sequencing and annotation.</title>
        <authorList>
            <consortium name="The Broad Institute Genomics Platform"/>
            <consortium name="The Broad Institute Genome Sequencing Center for Infectious Disease"/>
            <person name="Wu L."/>
            <person name="Ma J."/>
        </authorList>
    </citation>
    <scope>NUCLEOTIDE SEQUENCE [LARGE SCALE GENOMIC DNA]</scope>
    <source>
        <strain evidence="5">CGMCC 1.16455</strain>
    </source>
</reference>
<dbReference type="Proteomes" id="UP001595937">
    <property type="component" value="Unassembled WGS sequence"/>
</dbReference>
<accession>A0ABW0FDY1</accession>
<dbReference type="InterPro" id="IPR052920">
    <property type="entry name" value="DNA-binding_regulatory"/>
</dbReference>
<dbReference type="SUPFAM" id="SSF53474">
    <property type="entry name" value="alpha/beta-Hydrolases"/>
    <property type="match status" value="1"/>
</dbReference>
<gene>
    <name evidence="4" type="ORF">ACFPK8_01950</name>
</gene>
<dbReference type="GeneID" id="303296679"/>
<dbReference type="Pfam" id="PF12146">
    <property type="entry name" value="Hydrolase_4"/>
    <property type="match status" value="1"/>
</dbReference>
<feature type="transmembrane region" description="Helical" evidence="2">
    <location>
        <begin position="30"/>
        <end position="54"/>
    </location>
</feature>
<dbReference type="Gene3D" id="3.40.50.1820">
    <property type="entry name" value="alpha/beta hydrolase"/>
    <property type="match status" value="1"/>
</dbReference>
<evidence type="ECO:0000313" key="5">
    <source>
        <dbReference type="Proteomes" id="UP001595937"/>
    </source>
</evidence>
<keyword evidence="4" id="KW-0378">Hydrolase</keyword>
<evidence type="ECO:0000256" key="2">
    <source>
        <dbReference type="SAM" id="Phobius"/>
    </source>
</evidence>
<organism evidence="4 5">
    <name type="scientific">Brachybacterium tyrofermentans</name>
    <dbReference type="NCBI Taxonomy" id="47848"/>
    <lineage>
        <taxon>Bacteria</taxon>
        <taxon>Bacillati</taxon>
        <taxon>Actinomycetota</taxon>
        <taxon>Actinomycetes</taxon>
        <taxon>Micrococcales</taxon>
        <taxon>Dermabacteraceae</taxon>
        <taxon>Brachybacterium</taxon>
    </lineage>
</organism>
<keyword evidence="2" id="KW-0472">Membrane</keyword>
<dbReference type="InterPro" id="IPR022742">
    <property type="entry name" value="Hydrolase_4"/>
</dbReference>
<feature type="region of interest" description="Disordered" evidence="1">
    <location>
        <begin position="182"/>
        <end position="219"/>
    </location>
</feature>
<dbReference type="PANTHER" id="PTHR43358:SF4">
    <property type="entry name" value="ALPHA_BETA HYDROLASE FOLD-1 DOMAIN-CONTAINING PROTEIN"/>
    <property type="match status" value="1"/>
</dbReference>
<keyword evidence="2" id="KW-0812">Transmembrane</keyword>
<dbReference type="PANTHER" id="PTHR43358">
    <property type="entry name" value="ALPHA/BETA-HYDROLASE"/>
    <property type="match status" value="1"/>
</dbReference>
<keyword evidence="2" id="KW-1133">Transmembrane helix</keyword>
<dbReference type="InterPro" id="IPR029058">
    <property type="entry name" value="AB_hydrolase_fold"/>
</dbReference>
<feature type="domain" description="Serine aminopeptidase S33" evidence="3">
    <location>
        <begin position="273"/>
        <end position="341"/>
    </location>
</feature>